<feature type="compositionally biased region" description="Basic and acidic residues" evidence="1">
    <location>
        <begin position="203"/>
        <end position="213"/>
    </location>
</feature>
<keyword evidence="4" id="KW-1185">Reference proteome</keyword>
<feature type="compositionally biased region" description="Low complexity" evidence="1">
    <location>
        <begin position="398"/>
        <end position="407"/>
    </location>
</feature>
<evidence type="ECO:0000256" key="1">
    <source>
        <dbReference type="SAM" id="MobiDB-lite"/>
    </source>
</evidence>
<feature type="transmembrane region" description="Helical" evidence="2">
    <location>
        <begin position="68"/>
        <end position="90"/>
    </location>
</feature>
<keyword evidence="2" id="KW-0472">Membrane</keyword>
<organism evidence="3 4">
    <name type="scientific">Nocardiopsis sediminis</name>
    <dbReference type="NCBI Taxonomy" id="1778267"/>
    <lineage>
        <taxon>Bacteria</taxon>
        <taxon>Bacillati</taxon>
        <taxon>Actinomycetota</taxon>
        <taxon>Actinomycetes</taxon>
        <taxon>Streptosporangiales</taxon>
        <taxon>Nocardiopsidaceae</taxon>
        <taxon>Nocardiopsis</taxon>
    </lineage>
</organism>
<gene>
    <name evidence="3" type="ORF">ACFOVU_21310</name>
</gene>
<protein>
    <submittedName>
        <fullName evidence="3">DUF2637 domain-containing protein</fullName>
    </submittedName>
</protein>
<feature type="compositionally biased region" description="Low complexity" evidence="1">
    <location>
        <begin position="332"/>
        <end position="347"/>
    </location>
</feature>
<reference evidence="4" key="1">
    <citation type="journal article" date="2019" name="Int. J. Syst. Evol. Microbiol.">
        <title>The Global Catalogue of Microorganisms (GCM) 10K type strain sequencing project: providing services to taxonomists for standard genome sequencing and annotation.</title>
        <authorList>
            <consortium name="The Broad Institute Genomics Platform"/>
            <consortium name="The Broad Institute Genome Sequencing Center for Infectious Disease"/>
            <person name="Wu L."/>
            <person name="Ma J."/>
        </authorList>
    </citation>
    <scope>NUCLEOTIDE SEQUENCE [LARGE SCALE GENOMIC DNA]</scope>
    <source>
        <strain evidence="4">TBRC 1826</strain>
    </source>
</reference>
<dbReference type="RefSeq" id="WP_378536329.1">
    <property type="nucleotide sequence ID" value="NZ_JBHSBH010000013.1"/>
</dbReference>
<accession>A0ABV8FVF1</accession>
<feature type="compositionally biased region" description="Low complexity" evidence="1">
    <location>
        <begin position="185"/>
        <end position="194"/>
    </location>
</feature>
<feature type="compositionally biased region" description="Low complexity" evidence="1">
    <location>
        <begin position="355"/>
        <end position="390"/>
    </location>
</feature>
<feature type="transmembrane region" description="Helical" evidence="2">
    <location>
        <begin position="26"/>
        <end position="47"/>
    </location>
</feature>
<name>A0ABV8FVF1_9ACTN</name>
<dbReference type="InterPro" id="IPR021235">
    <property type="entry name" value="DUF2637"/>
</dbReference>
<feature type="transmembrane region" description="Helical" evidence="2">
    <location>
        <begin position="96"/>
        <end position="115"/>
    </location>
</feature>
<feature type="region of interest" description="Disordered" evidence="1">
    <location>
        <begin position="1"/>
        <end position="21"/>
    </location>
</feature>
<sequence>MAVESSSKTPGARRVPDPPEPGGRPGFAAIALTGLGVVVIAACAVLLSYNGIYQIARQGGVDARSAHLYPGGFTLLLLMAFWTGYVLRAAPRSRRLWVDALILAMILLAAGASALETTGQRLLPQVAVVLTAVAPWVALLAAFRIFLWVWMHARGEFPDERAERNRRARPRAPRPEPGPDDPTDVLDPVPAAADDPGEGEGAGDGREDRRGGDDVTDTARLAPVPPPADDRERPARRRGRGPAPLWPRPQDARRGGAEPPVRVLEEDELRHHRSRRPEPPEPDEATASPAPRVPAEPPMPAEREPADLTDPDPGTPPSGSRLPDTPEPLPSAAADRPAATAADARATGTEDHTAAADADATTADAHASAADTRGTTSDAPATAANTPAIAVEDRPTKAAAAAESGPDAADEPDDTELPRRSPAGGVNAIKRAAEVRPVSRPFARPAGPDATGEPATADAADEGFVHDLAAGDPTNDEAEPDPVPARGLPLPRIAASPAAVGAGTRGPAPSTRTEPLAPVTPSGPAAPPGPAEQPAESVRPTGKAEKAAESGETDSVPAPSGPAFPAAAPIEKRPMVLKPRRMPMAGFPPPDPPSRRVRSEPRPPQD</sequence>
<dbReference type="Pfam" id="PF10935">
    <property type="entry name" value="DUF2637"/>
    <property type="match status" value="1"/>
</dbReference>
<evidence type="ECO:0000313" key="4">
    <source>
        <dbReference type="Proteomes" id="UP001595847"/>
    </source>
</evidence>
<feature type="transmembrane region" description="Helical" evidence="2">
    <location>
        <begin position="127"/>
        <end position="151"/>
    </location>
</feature>
<feature type="region of interest" description="Disordered" evidence="1">
    <location>
        <begin position="160"/>
        <end position="606"/>
    </location>
</feature>
<dbReference type="Proteomes" id="UP001595847">
    <property type="component" value="Unassembled WGS sequence"/>
</dbReference>
<feature type="compositionally biased region" description="Basic and acidic residues" evidence="1">
    <location>
        <begin position="593"/>
        <end position="606"/>
    </location>
</feature>
<comment type="caution">
    <text evidence="3">The sequence shown here is derived from an EMBL/GenBank/DDBJ whole genome shotgun (WGS) entry which is preliminary data.</text>
</comment>
<proteinExistence type="predicted"/>
<evidence type="ECO:0000313" key="3">
    <source>
        <dbReference type="EMBL" id="MFC3998478.1"/>
    </source>
</evidence>
<dbReference type="EMBL" id="JBHSBH010000013">
    <property type="protein sequence ID" value="MFC3998478.1"/>
    <property type="molecule type" value="Genomic_DNA"/>
</dbReference>
<keyword evidence="2" id="KW-1133">Transmembrane helix</keyword>
<evidence type="ECO:0000256" key="2">
    <source>
        <dbReference type="SAM" id="Phobius"/>
    </source>
</evidence>
<feature type="compositionally biased region" description="Pro residues" evidence="1">
    <location>
        <begin position="291"/>
        <end position="300"/>
    </location>
</feature>
<keyword evidence="2" id="KW-0812">Transmembrane</keyword>
<feature type="compositionally biased region" description="Low complexity" evidence="1">
    <location>
        <begin position="557"/>
        <end position="569"/>
    </location>
</feature>